<dbReference type="Proteomes" id="UP000320841">
    <property type="component" value="Segment"/>
</dbReference>
<dbReference type="RefSeq" id="YP_009848269.1">
    <property type="nucleotide sequence ID" value="NC_048782.1"/>
</dbReference>
<gene>
    <name evidence="1" type="primary">55</name>
    <name evidence="1" type="ORF">SEA_SLEEPYHEAD_55</name>
</gene>
<accession>A0A515MHC4</accession>
<sequence>MSTPQADSTGVETPTADDAMSILVQLGINTSEKFQAALEHFHRSELGNLIVRHLEDQVPMLLSPNVRGLVQIDRLVDEIFEFTAGVNR</sequence>
<name>A0A515MHC4_9CAUD</name>
<dbReference type="KEGG" id="vg:55618687"/>
<keyword evidence="2" id="KW-1185">Reference proteome</keyword>
<proteinExistence type="predicted"/>
<evidence type="ECO:0000313" key="1">
    <source>
        <dbReference type="EMBL" id="QDM56070.1"/>
    </source>
</evidence>
<dbReference type="EMBL" id="MK967380">
    <property type="protein sequence ID" value="QDM56070.1"/>
    <property type="molecule type" value="Genomic_DNA"/>
</dbReference>
<organism evidence="1 2">
    <name type="scientific">Rhodococcus phage Sleepyhead</name>
    <dbReference type="NCBI Taxonomy" id="2591131"/>
    <lineage>
        <taxon>Viruses</taxon>
        <taxon>Duplodnaviria</taxon>
        <taxon>Heunggongvirae</taxon>
        <taxon>Uroviricota</taxon>
        <taxon>Caudoviricetes</taxon>
        <taxon>Sleepyheadvirus</taxon>
        <taxon>Sleepyheadvirus sleepyhead</taxon>
    </lineage>
</organism>
<dbReference type="GeneID" id="55618687"/>
<reference evidence="1 2" key="1">
    <citation type="submission" date="2019-05" db="EMBL/GenBank/DDBJ databases">
        <authorList>
            <person name="Andrick R."/>
            <person name="Dugal D."/>
            <person name="Kinney M."/>
            <person name="Taplin D."/>
            <person name="Molloy S.D."/>
            <person name="Garlena R.A."/>
            <person name="Russell D.A."/>
            <person name="Pope W.H."/>
            <person name="Jacobs-Sera D."/>
            <person name="Hatfull G.F."/>
        </authorList>
    </citation>
    <scope>NUCLEOTIDE SEQUENCE [LARGE SCALE GENOMIC DNA]</scope>
</reference>
<evidence type="ECO:0000313" key="2">
    <source>
        <dbReference type="Proteomes" id="UP000320841"/>
    </source>
</evidence>
<protein>
    <submittedName>
        <fullName evidence="1">Uncharacterized protein</fullName>
    </submittedName>
</protein>